<protein>
    <recommendedName>
        <fullName evidence="3">Cleavage and polyadenylation specificity factor subunit 6</fullName>
    </recommendedName>
</protein>
<feature type="region of interest" description="Disordered" evidence="8">
    <location>
        <begin position="1"/>
        <end position="55"/>
    </location>
</feature>
<evidence type="ECO:0000256" key="5">
    <source>
        <dbReference type="ARBA" id="ARBA00022884"/>
    </source>
</evidence>
<feature type="compositionally biased region" description="Gly residues" evidence="8">
    <location>
        <begin position="270"/>
        <end position="282"/>
    </location>
</feature>
<dbReference type="GO" id="GO:0005634">
    <property type="term" value="C:nucleus"/>
    <property type="evidence" value="ECO:0007669"/>
    <property type="project" value="UniProtKB-SubCell"/>
</dbReference>
<feature type="compositionally biased region" description="Basic and acidic residues" evidence="8">
    <location>
        <begin position="1"/>
        <end position="20"/>
    </location>
</feature>
<gene>
    <name evidence="10" type="ORF">NEZAVI_LOCUS9208</name>
</gene>
<evidence type="ECO:0000256" key="1">
    <source>
        <dbReference type="ARBA" id="ARBA00004123"/>
    </source>
</evidence>
<feature type="compositionally biased region" description="Low complexity" evidence="8">
    <location>
        <begin position="352"/>
        <end position="361"/>
    </location>
</feature>
<dbReference type="InterPro" id="IPR000504">
    <property type="entry name" value="RRM_dom"/>
</dbReference>
<name>A0A9P0HDR0_NEZVI</name>
<feature type="region of interest" description="Disordered" evidence="8">
    <location>
        <begin position="156"/>
        <end position="380"/>
    </location>
</feature>
<feature type="compositionally biased region" description="Basic and acidic residues" evidence="8">
    <location>
        <begin position="451"/>
        <end position="469"/>
    </location>
</feature>
<feature type="region of interest" description="Disordered" evidence="8">
    <location>
        <begin position="451"/>
        <end position="562"/>
    </location>
</feature>
<feature type="compositionally biased region" description="Acidic residues" evidence="8">
    <location>
        <begin position="21"/>
        <end position="32"/>
    </location>
</feature>
<proteinExistence type="inferred from homology"/>
<evidence type="ECO:0000256" key="8">
    <source>
        <dbReference type="SAM" id="MobiDB-lite"/>
    </source>
</evidence>
<keyword evidence="11" id="KW-1185">Reference proteome</keyword>
<dbReference type="PANTHER" id="PTHR23204">
    <property type="entry name" value="CLEAVAGE AND POLYADENYLATION SPECIFIC FACTOR"/>
    <property type="match status" value="1"/>
</dbReference>
<evidence type="ECO:0000313" key="11">
    <source>
        <dbReference type="Proteomes" id="UP001152798"/>
    </source>
</evidence>
<dbReference type="PROSITE" id="PS50102">
    <property type="entry name" value="RRM"/>
    <property type="match status" value="1"/>
</dbReference>
<evidence type="ECO:0000256" key="4">
    <source>
        <dbReference type="ARBA" id="ARBA00022664"/>
    </source>
</evidence>
<evidence type="ECO:0000256" key="7">
    <source>
        <dbReference type="PROSITE-ProRule" id="PRU00176"/>
    </source>
</evidence>
<organism evidence="10 11">
    <name type="scientific">Nezara viridula</name>
    <name type="common">Southern green stink bug</name>
    <name type="synonym">Cimex viridulus</name>
    <dbReference type="NCBI Taxonomy" id="85310"/>
    <lineage>
        <taxon>Eukaryota</taxon>
        <taxon>Metazoa</taxon>
        <taxon>Ecdysozoa</taxon>
        <taxon>Arthropoda</taxon>
        <taxon>Hexapoda</taxon>
        <taxon>Insecta</taxon>
        <taxon>Pterygota</taxon>
        <taxon>Neoptera</taxon>
        <taxon>Paraneoptera</taxon>
        <taxon>Hemiptera</taxon>
        <taxon>Heteroptera</taxon>
        <taxon>Panheteroptera</taxon>
        <taxon>Pentatomomorpha</taxon>
        <taxon>Pentatomoidea</taxon>
        <taxon>Pentatomidae</taxon>
        <taxon>Pentatominae</taxon>
        <taxon>Nezara</taxon>
    </lineage>
</organism>
<comment type="subcellular location">
    <subcellularLocation>
        <location evidence="1">Nucleus</location>
    </subcellularLocation>
</comment>
<evidence type="ECO:0000256" key="6">
    <source>
        <dbReference type="ARBA" id="ARBA00023242"/>
    </source>
</evidence>
<feature type="compositionally biased region" description="Low complexity" evidence="8">
    <location>
        <begin position="222"/>
        <end position="231"/>
    </location>
</feature>
<dbReference type="SMART" id="SM00360">
    <property type="entry name" value="RRM"/>
    <property type="match status" value="1"/>
</dbReference>
<feature type="compositionally biased region" description="Basic residues" evidence="8">
    <location>
        <begin position="470"/>
        <end position="480"/>
    </location>
</feature>
<evidence type="ECO:0000313" key="10">
    <source>
        <dbReference type="EMBL" id="CAH1399846.1"/>
    </source>
</evidence>
<feature type="compositionally biased region" description="Low complexity" evidence="8">
    <location>
        <begin position="311"/>
        <end position="322"/>
    </location>
</feature>
<dbReference type="InterPro" id="IPR034769">
    <property type="entry name" value="CPSF6_RRM"/>
</dbReference>
<keyword evidence="4" id="KW-0507">mRNA processing</keyword>
<feature type="compositionally biased region" description="Pro residues" evidence="8">
    <location>
        <begin position="232"/>
        <end position="269"/>
    </location>
</feature>
<feature type="compositionally biased region" description="Pro residues" evidence="8">
    <location>
        <begin position="323"/>
        <end position="346"/>
    </location>
</feature>
<sequence>MADKDAMDIYHKDYEEHSQDDGDQIDIYDDVMDPTHNENSGNSTPRSEENTESFHYSSSYSGKKYQLYIGNLTWWTTDQDIADAVRSVGVQDFLEVKFFENRANGQSKGFCLISLGSEESSKICLKALPRKYIHGQNVVVTYPTKSALTKFENEAKMRSPAAGNKQGQQSQMPPRGQQPGVLTNALPPDQGPRPQHHHQPPHYNQQWHHNGIRHPGPPRVSGPPHHMQQQGPPQPPPGMYPGPPRMPGPPMDQHGPPPPRPDWPRPPGMQGPGYGPMVGQGMQGKQQGMPMPGMHQQGPPPPRPAPPIQGMPPNQNPGGPYFQPAPPPRPPPPGPSMDFGPPPPQTRPHHPPMQQYPMGGQQPPPQQQPLVSMDKQPQFSEIEFEEIMSRNRTVSSSAISRAISDAATGEFSSAIETLGTAISLIKQSKISNDDRCKILISSLQDTLHGVEAKRYQASSRRERSRSRDRAPHRRSRRSRSRERSRDRYYGESGGSSSYGRERSRSRERDRERSRDDSSRYYEERYREREKERDRDRDREREREGRHSERERERESTRTSSRH</sequence>
<dbReference type="Gene3D" id="3.30.70.330">
    <property type="match status" value="1"/>
</dbReference>
<feature type="compositionally biased region" description="Low complexity" evidence="8">
    <location>
        <begin position="283"/>
        <end position="297"/>
    </location>
</feature>
<dbReference type="GO" id="GO:0006397">
    <property type="term" value="P:mRNA processing"/>
    <property type="evidence" value="ECO:0007669"/>
    <property type="project" value="UniProtKB-KW"/>
</dbReference>
<dbReference type="Pfam" id="PF25524">
    <property type="entry name" value="RSLD_CPSF6"/>
    <property type="match status" value="1"/>
</dbReference>
<feature type="compositionally biased region" description="Basic and acidic residues" evidence="8">
    <location>
        <begin position="499"/>
        <end position="556"/>
    </location>
</feature>
<evidence type="ECO:0000256" key="3">
    <source>
        <dbReference type="ARBA" id="ARBA00016259"/>
    </source>
</evidence>
<dbReference type="EMBL" id="OV725080">
    <property type="protein sequence ID" value="CAH1399846.1"/>
    <property type="molecule type" value="Genomic_DNA"/>
</dbReference>
<dbReference type="InterPro" id="IPR012677">
    <property type="entry name" value="Nucleotide-bd_a/b_plait_sf"/>
</dbReference>
<dbReference type="Proteomes" id="UP001152798">
    <property type="component" value="Chromosome 4"/>
</dbReference>
<dbReference type="Pfam" id="PF00076">
    <property type="entry name" value="RRM_1"/>
    <property type="match status" value="1"/>
</dbReference>
<keyword evidence="5 7" id="KW-0694">RNA-binding</keyword>
<dbReference type="CDD" id="cd12643">
    <property type="entry name" value="RRM_CFIm68"/>
    <property type="match status" value="1"/>
</dbReference>
<dbReference type="OrthoDB" id="10065185at2759"/>
<dbReference type="InterPro" id="IPR057951">
    <property type="entry name" value="CPSF6/7_RSLD_N"/>
</dbReference>
<feature type="compositionally biased region" description="Pro residues" evidence="8">
    <location>
        <begin position="298"/>
        <end position="310"/>
    </location>
</feature>
<dbReference type="InterPro" id="IPR034772">
    <property type="entry name" value="CPSF6/7"/>
</dbReference>
<dbReference type="SUPFAM" id="SSF54928">
    <property type="entry name" value="RNA-binding domain, RBD"/>
    <property type="match status" value="1"/>
</dbReference>
<keyword evidence="6" id="KW-0539">Nucleus</keyword>
<reference evidence="10" key="1">
    <citation type="submission" date="2022-01" db="EMBL/GenBank/DDBJ databases">
        <authorList>
            <person name="King R."/>
        </authorList>
    </citation>
    <scope>NUCLEOTIDE SEQUENCE</scope>
</reference>
<dbReference type="GO" id="GO:0003723">
    <property type="term" value="F:RNA binding"/>
    <property type="evidence" value="ECO:0007669"/>
    <property type="project" value="UniProtKB-UniRule"/>
</dbReference>
<feature type="domain" description="RRM" evidence="9">
    <location>
        <begin position="65"/>
        <end position="145"/>
    </location>
</feature>
<comment type="similarity">
    <text evidence="2">Belongs to the RRM CPSF6/7 family.</text>
</comment>
<accession>A0A9P0HDR0</accession>
<dbReference type="InterPro" id="IPR035979">
    <property type="entry name" value="RBD_domain_sf"/>
</dbReference>
<evidence type="ECO:0000259" key="9">
    <source>
        <dbReference type="PROSITE" id="PS50102"/>
    </source>
</evidence>
<dbReference type="AlphaFoldDB" id="A0A9P0HDR0"/>
<evidence type="ECO:0000256" key="2">
    <source>
        <dbReference type="ARBA" id="ARBA00006265"/>
    </source>
</evidence>